<proteinExistence type="predicted"/>
<organism evidence="1">
    <name type="scientific">freshwater metagenome</name>
    <dbReference type="NCBI Taxonomy" id="449393"/>
    <lineage>
        <taxon>unclassified sequences</taxon>
        <taxon>metagenomes</taxon>
        <taxon>ecological metagenomes</taxon>
    </lineage>
</organism>
<protein>
    <submittedName>
        <fullName evidence="1">Unannotated protein</fullName>
    </submittedName>
</protein>
<dbReference type="EMBL" id="CAEZUR010000036">
    <property type="protein sequence ID" value="CAB4606986.1"/>
    <property type="molecule type" value="Genomic_DNA"/>
</dbReference>
<evidence type="ECO:0000313" key="1">
    <source>
        <dbReference type="EMBL" id="CAB4606986.1"/>
    </source>
</evidence>
<name>A0A6J6H1H4_9ZZZZ</name>
<accession>A0A6J6H1H4</accession>
<gene>
    <name evidence="1" type="ORF">UFOPK1843_00574</name>
</gene>
<sequence length="96" mass="11120">MELLGWRKPSSGKDEDYGDFPNFWKEYPHETEGHVVAEDILTALIVVFQLKTTDNVGVGTRKLAENLEEMNHLVRLPPEAWNAERKIFKIPLKENK</sequence>
<dbReference type="AlphaFoldDB" id="A0A6J6H1H4"/>
<reference evidence="1" key="1">
    <citation type="submission" date="2020-05" db="EMBL/GenBank/DDBJ databases">
        <authorList>
            <person name="Chiriac C."/>
            <person name="Salcher M."/>
            <person name="Ghai R."/>
            <person name="Kavagutti S V."/>
        </authorList>
    </citation>
    <scope>NUCLEOTIDE SEQUENCE</scope>
</reference>